<keyword evidence="2" id="KW-1185">Reference proteome</keyword>
<evidence type="ECO:0000313" key="2">
    <source>
        <dbReference type="Proteomes" id="UP001172630"/>
    </source>
</evidence>
<sequence>MAILKLMILTLKSIKQSAAEKKMVFSSRDHADRVATAKSAFSPLSAGPHRQIHAVFWAGLCL</sequence>
<evidence type="ECO:0000313" key="1">
    <source>
        <dbReference type="EMBL" id="MDL2406024.1"/>
    </source>
</evidence>
<accession>A0ABT7KFR6</accession>
<proteinExistence type="predicted"/>
<reference evidence="1" key="1">
    <citation type="submission" date="2023-06" db="EMBL/GenBank/DDBJ databases">
        <title>Phylogenetic Diversity of Rhizobium strains.</title>
        <authorList>
            <person name="Moura F.T."/>
            <person name="Helene L.C.F."/>
            <person name="Hungria M."/>
        </authorList>
    </citation>
    <scope>NUCLEOTIDE SEQUENCE</scope>
    <source>
        <strain evidence="1">CCGE524</strain>
    </source>
</reference>
<gene>
    <name evidence="1" type="ORF">PY650_10170</name>
</gene>
<dbReference type="RefSeq" id="WP_285879053.1">
    <property type="nucleotide sequence ID" value="NZ_JARFYN010000010.1"/>
</dbReference>
<dbReference type="EMBL" id="JARFYN010000010">
    <property type="protein sequence ID" value="MDL2406024.1"/>
    <property type="molecule type" value="Genomic_DNA"/>
</dbReference>
<name>A0ABT7KFR6_9HYPH</name>
<organism evidence="1 2">
    <name type="scientific">Rhizobium calliandrae</name>
    <dbReference type="NCBI Taxonomy" id="1312182"/>
    <lineage>
        <taxon>Bacteria</taxon>
        <taxon>Pseudomonadati</taxon>
        <taxon>Pseudomonadota</taxon>
        <taxon>Alphaproteobacteria</taxon>
        <taxon>Hyphomicrobiales</taxon>
        <taxon>Rhizobiaceae</taxon>
        <taxon>Rhizobium/Agrobacterium group</taxon>
        <taxon>Rhizobium</taxon>
    </lineage>
</organism>
<dbReference type="Proteomes" id="UP001172630">
    <property type="component" value="Unassembled WGS sequence"/>
</dbReference>
<protein>
    <submittedName>
        <fullName evidence="1">Uncharacterized protein</fullName>
    </submittedName>
</protein>
<comment type="caution">
    <text evidence="1">The sequence shown here is derived from an EMBL/GenBank/DDBJ whole genome shotgun (WGS) entry which is preliminary data.</text>
</comment>